<evidence type="ECO:0000256" key="2">
    <source>
        <dbReference type="ARBA" id="ARBA00010159"/>
    </source>
</evidence>
<evidence type="ECO:0000259" key="10">
    <source>
        <dbReference type="Pfam" id="PF07885"/>
    </source>
</evidence>
<proteinExistence type="inferred from homology"/>
<keyword evidence="7 9" id="KW-0472">Membrane</keyword>
<dbReference type="GO" id="GO:0022841">
    <property type="term" value="F:potassium ion leak channel activity"/>
    <property type="evidence" value="ECO:0007669"/>
    <property type="project" value="TreeGrafter"/>
</dbReference>
<dbReference type="Pfam" id="PF07885">
    <property type="entry name" value="Ion_trans_2"/>
    <property type="match status" value="1"/>
</dbReference>
<name>A0AAV8T3Q7_9ROSI</name>
<keyword evidence="8" id="KW-0407">Ion channel</keyword>
<dbReference type="Gene3D" id="1.10.287.70">
    <property type="match status" value="1"/>
</dbReference>
<sequence length="197" mass="21580">MGGGIQEQSVAQEDVAQEGITTNKGVQQLQKAVCIEGMGCRKEITGIREQKSQPQMGSKNVYEGEWQKVASLEYQDGERASTTVSVSEKYHLRNIKRGGEIENAGSYLIDVKKGRMRIRMMVALALGVVVLCIGIGGSIMHLVEKLGWLDSFYLSIMLLTTVGYDDRAFKSMSGRIFASISLLVSTITVACAFLYLA</sequence>
<protein>
    <recommendedName>
        <fullName evidence="10">Potassium channel domain-containing protein</fullName>
    </recommendedName>
</protein>
<keyword evidence="3" id="KW-0813">Transport</keyword>
<dbReference type="PANTHER" id="PTHR11003:SF282">
    <property type="entry name" value="TWO-PORE POTASSIUM CHANNEL 3"/>
    <property type="match status" value="1"/>
</dbReference>
<keyword evidence="6" id="KW-0406">Ion transport</keyword>
<feature type="domain" description="Potassium channel" evidence="10">
    <location>
        <begin position="129"/>
        <end position="195"/>
    </location>
</feature>
<organism evidence="11 12">
    <name type="scientific">Erythroxylum novogranatense</name>
    <dbReference type="NCBI Taxonomy" id="1862640"/>
    <lineage>
        <taxon>Eukaryota</taxon>
        <taxon>Viridiplantae</taxon>
        <taxon>Streptophyta</taxon>
        <taxon>Embryophyta</taxon>
        <taxon>Tracheophyta</taxon>
        <taxon>Spermatophyta</taxon>
        <taxon>Magnoliopsida</taxon>
        <taxon>eudicotyledons</taxon>
        <taxon>Gunneridae</taxon>
        <taxon>Pentapetalae</taxon>
        <taxon>rosids</taxon>
        <taxon>fabids</taxon>
        <taxon>Malpighiales</taxon>
        <taxon>Erythroxylaceae</taxon>
        <taxon>Erythroxylum</taxon>
    </lineage>
</organism>
<keyword evidence="12" id="KW-1185">Reference proteome</keyword>
<dbReference type="InterPro" id="IPR013099">
    <property type="entry name" value="K_chnl_dom"/>
</dbReference>
<dbReference type="InterPro" id="IPR003280">
    <property type="entry name" value="2pore_dom_K_chnl"/>
</dbReference>
<gene>
    <name evidence="11" type="ORF">K2173_001368</name>
</gene>
<reference evidence="11 12" key="1">
    <citation type="submission" date="2021-09" db="EMBL/GenBank/DDBJ databases">
        <title>Genomic insights and catalytic innovation underlie evolution of tropane alkaloids biosynthesis.</title>
        <authorList>
            <person name="Wang Y.-J."/>
            <person name="Tian T."/>
            <person name="Huang J.-P."/>
            <person name="Huang S.-X."/>
        </authorList>
    </citation>
    <scope>NUCLEOTIDE SEQUENCE [LARGE SCALE GENOMIC DNA]</scope>
    <source>
        <strain evidence="11">KIB-2018</strain>
        <tissue evidence="11">Leaf</tissue>
    </source>
</reference>
<accession>A0AAV8T3Q7</accession>
<evidence type="ECO:0000256" key="7">
    <source>
        <dbReference type="ARBA" id="ARBA00023136"/>
    </source>
</evidence>
<dbReference type="Proteomes" id="UP001159364">
    <property type="component" value="Linkage Group LG06"/>
</dbReference>
<keyword evidence="5 9" id="KW-1133">Transmembrane helix</keyword>
<feature type="transmembrane region" description="Helical" evidence="9">
    <location>
        <begin position="121"/>
        <end position="140"/>
    </location>
</feature>
<evidence type="ECO:0000256" key="9">
    <source>
        <dbReference type="SAM" id="Phobius"/>
    </source>
</evidence>
<dbReference type="EMBL" id="JAIWQS010000006">
    <property type="protein sequence ID" value="KAJ8761312.1"/>
    <property type="molecule type" value="Genomic_DNA"/>
</dbReference>
<comment type="subcellular location">
    <subcellularLocation>
        <location evidence="1">Membrane</location>
        <topology evidence="1">Multi-pass membrane protein</topology>
    </subcellularLocation>
</comment>
<evidence type="ECO:0000313" key="11">
    <source>
        <dbReference type="EMBL" id="KAJ8761312.1"/>
    </source>
</evidence>
<comment type="caution">
    <text evidence="11">The sequence shown here is derived from an EMBL/GenBank/DDBJ whole genome shotgun (WGS) entry which is preliminary data.</text>
</comment>
<dbReference type="GO" id="GO:0009705">
    <property type="term" value="C:plant-type vacuole membrane"/>
    <property type="evidence" value="ECO:0007669"/>
    <property type="project" value="TreeGrafter"/>
</dbReference>
<evidence type="ECO:0000256" key="6">
    <source>
        <dbReference type="ARBA" id="ARBA00023065"/>
    </source>
</evidence>
<evidence type="ECO:0000256" key="3">
    <source>
        <dbReference type="ARBA" id="ARBA00022448"/>
    </source>
</evidence>
<feature type="transmembrane region" description="Helical" evidence="9">
    <location>
        <begin position="176"/>
        <end position="196"/>
    </location>
</feature>
<keyword evidence="4 9" id="KW-0812">Transmembrane</keyword>
<evidence type="ECO:0000256" key="8">
    <source>
        <dbReference type="ARBA" id="ARBA00023303"/>
    </source>
</evidence>
<dbReference type="GO" id="GO:0015271">
    <property type="term" value="F:outward rectifier potassium channel activity"/>
    <property type="evidence" value="ECO:0007669"/>
    <property type="project" value="TreeGrafter"/>
</dbReference>
<comment type="similarity">
    <text evidence="2">Belongs to the two pore domain potassium channel (TC 1.A.1.7) family.</text>
</comment>
<dbReference type="PANTHER" id="PTHR11003">
    <property type="entry name" value="POTASSIUM CHANNEL, SUBFAMILY K"/>
    <property type="match status" value="1"/>
</dbReference>
<evidence type="ECO:0000256" key="1">
    <source>
        <dbReference type="ARBA" id="ARBA00004141"/>
    </source>
</evidence>
<dbReference type="GO" id="GO:0005886">
    <property type="term" value="C:plasma membrane"/>
    <property type="evidence" value="ECO:0007669"/>
    <property type="project" value="TreeGrafter"/>
</dbReference>
<evidence type="ECO:0000256" key="4">
    <source>
        <dbReference type="ARBA" id="ARBA00022692"/>
    </source>
</evidence>
<evidence type="ECO:0000256" key="5">
    <source>
        <dbReference type="ARBA" id="ARBA00022989"/>
    </source>
</evidence>
<dbReference type="GO" id="GO:0030322">
    <property type="term" value="P:stabilization of membrane potential"/>
    <property type="evidence" value="ECO:0007669"/>
    <property type="project" value="TreeGrafter"/>
</dbReference>
<dbReference type="AlphaFoldDB" id="A0AAV8T3Q7"/>
<evidence type="ECO:0000313" key="12">
    <source>
        <dbReference type="Proteomes" id="UP001159364"/>
    </source>
</evidence>
<dbReference type="SUPFAM" id="SSF81324">
    <property type="entry name" value="Voltage-gated potassium channels"/>
    <property type="match status" value="1"/>
</dbReference>